<keyword evidence="2" id="KW-1185">Reference proteome</keyword>
<reference evidence="1" key="1">
    <citation type="submission" date="2015-04" db="UniProtKB">
        <authorList>
            <consortium name="EnsemblPlants"/>
        </authorList>
    </citation>
    <scope>IDENTIFICATION</scope>
</reference>
<evidence type="ECO:0000313" key="1">
    <source>
        <dbReference type="EnsemblPlants" id="OPUNC09G03160.1"/>
    </source>
</evidence>
<evidence type="ECO:0000313" key="2">
    <source>
        <dbReference type="Proteomes" id="UP000026962"/>
    </source>
</evidence>
<sequence>MRQSVAGCGGRGHRSWVSPVCSIPIIGVASASAREEYCTVEERVLMVCKTSHFSPGHGFAAYDHRADTYGHDHAGEGASVGKALITVRRRYPSLHHR</sequence>
<dbReference type="EnsemblPlants" id="OPUNC09G03160.1">
    <property type="protein sequence ID" value="OPUNC09G03160.1"/>
    <property type="gene ID" value="OPUNC09G03160"/>
</dbReference>
<protein>
    <submittedName>
        <fullName evidence="1">Uncharacterized protein</fullName>
    </submittedName>
</protein>
<dbReference type="Proteomes" id="UP000026962">
    <property type="component" value="Chromosome 9"/>
</dbReference>
<organism evidence="1">
    <name type="scientific">Oryza punctata</name>
    <name type="common">Red rice</name>
    <dbReference type="NCBI Taxonomy" id="4537"/>
    <lineage>
        <taxon>Eukaryota</taxon>
        <taxon>Viridiplantae</taxon>
        <taxon>Streptophyta</taxon>
        <taxon>Embryophyta</taxon>
        <taxon>Tracheophyta</taxon>
        <taxon>Spermatophyta</taxon>
        <taxon>Magnoliopsida</taxon>
        <taxon>Liliopsida</taxon>
        <taxon>Poales</taxon>
        <taxon>Poaceae</taxon>
        <taxon>BOP clade</taxon>
        <taxon>Oryzoideae</taxon>
        <taxon>Oryzeae</taxon>
        <taxon>Oryzinae</taxon>
        <taxon>Oryza</taxon>
    </lineage>
</organism>
<dbReference type="AlphaFoldDB" id="A0A0E0LZ87"/>
<proteinExistence type="predicted"/>
<name>A0A0E0LZ87_ORYPU</name>
<dbReference type="Gramene" id="OPUNC09G03160.1">
    <property type="protein sequence ID" value="OPUNC09G03160.1"/>
    <property type="gene ID" value="OPUNC09G03160"/>
</dbReference>
<dbReference type="HOGENOM" id="CLU_2350399_0_0_1"/>
<accession>A0A0E0LZ87</accession>
<reference evidence="1" key="2">
    <citation type="submission" date="2018-05" db="EMBL/GenBank/DDBJ databases">
        <title>OpunRS2 (Oryza punctata Reference Sequence Version 2).</title>
        <authorList>
            <person name="Zhang J."/>
            <person name="Kudrna D."/>
            <person name="Lee S."/>
            <person name="Talag J."/>
            <person name="Welchert J."/>
            <person name="Wing R.A."/>
        </authorList>
    </citation>
    <scope>NUCLEOTIDE SEQUENCE [LARGE SCALE GENOMIC DNA]</scope>
</reference>